<evidence type="ECO:0000313" key="2">
    <source>
        <dbReference type="Proteomes" id="UP000092321"/>
    </source>
</evidence>
<accession>A0A1B7T8X1</accession>
<protein>
    <submittedName>
        <fullName evidence="1">Uncharacterized protein</fullName>
    </submittedName>
</protein>
<dbReference type="GO" id="GO:0005840">
    <property type="term" value="C:ribosome"/>
    <property type="evidence" value="ECO:0007669"/>
    <property type="project" value="InterPro"/>
</dbReference>
<dbReference type="GO" id="GO:0003735">
    <property type="term" value="F:structural constituent of ribosome"/>
    <property type="evidence" value="ECO:0007669"/>
    <property type="project" value="InterPro"/>
</dbReference>
<evidence type="ECO:0000313" key="1">
    <source>
        <dbReference type="EMBL" id="OBA25160.1"/>
    </source>
</evidence>
<sequence>MFKRSAFTYGRGVFANTADVLKNPKQDILFRSLNKELIEHNMIITTGAKAKFINSHFYKIVNKVNEYKKAAKGSEEQKKLILEAKNLLIGNNNDGLLKQELLNKVEILLTRWSKRMTENIESDRFLNVSRLEPRKYDAAPMCLVELKDLPLFNESDLPTYGNLYIWMTLEGLINGKADKIQKKILFKDLHDYLHTMNKTQQAEFFEKDLMKVREYLARRDFDASAEKNTSEIKSDEINEDIDAEEDNSFKFDSSLYTEANNELETEYNNFVHEMKKKASQKPKANIKDLGKVNVYVRPHLNIISNFEY</sequence>
<name>A0A1B7T8X1_9ASCO</name>
<proteinExistence type="predicted"/>
<dbReference type="InterPro" id="IPR000456">
    <property type="entry name" value="Ribosomal_bL17"/>
</dbReference>
<dbReference type="GO" id="GO:0006412">
    <property type="term" value="P:translation"/>
    <property type="evidence" value="ECO:0007669"/>
    <property type="project" value="InterPro"/>
</dbReference>
<gene>
    <name evidence="1" type="ORF">HANVADRAFT_54083</name>
</gene>
<dbReference type="InterPro" id="IPR036373">
    <property type="entry name" value="Ribosomal_bL17_sf"/>
</dbReference>
<dbReference type="Pfam" id="PF01196">
    <property type="entry name" value="Ribosomal_L17"/>
    <property type="match status" value="1"/>
</dbReference>
<dbReference type="EMBL" id="LXPE01000212">
    <property type="protein sequence ID" value="OBA25160.1"/>
    <property type="molecule type" value="Genomic_DNA"/>
</dbReference>
<dbReference type="Proteomes" id="UP000092321">
    <property type="component" value="Unassembled WGS sequence"/>
</dbReference>
<dbReference type="OrthoDB" id="275000at2759"/>
<reference evidence="2" key="1">
    <citation type="journal article" date="2016" name="Proc. Natl. Acad. Sci. U.S.A.">
        <title>Comparative genomics of biotechnologically important yeasts.</title>
        <authorList>
            <person name="Riley R."/>
            <person name="Haridas S."/>
            <person name="Wolfe K.H."/>
            <person name="Lopes M.R."/>
            <person name="Hittinger C.T."/>
            <person name="Goeker M."/>
            <person name="Salamov A.A."/>
            <person name="Wisecaver J.H."/>
            <person name="Long T.M."/>
            <person name="Calvey C.H."/>
            <person name="Aerts A.L."/>
            <person name="Barry K.W."/>
            <person name="Choi C."/>
            <person name="Clum A."/>
            <person name="Coughlan A.Y."/>
            <person name="Deshpande S."/>
            <person name="Douglass A.P."/>
            <person name="Hanson S.J."/>
            <person name="Klenk H.-P."/>
            <person name="LaButti K.M."/>
            <person name="Lapidus A."/>
            <person name="Lindquist E.A."/>
            <person name="Lipzen A.M."/>
            <person name="Meier-Kolthoff J.P."/>
            <person name="Ohm R.A."/>
            <person name="Otillar R.P."/>
            <person name="Pangilinan J.L."/>
            <person name="Peng Y."/>
            <person name="Rokas A."/>
            <person name="Rosa C.A."/>
            <person name="Scheuner C."/>
            <person name="Sibirny A.A."/>
            <person name="Slot J.C."/>
            <person name="Stielow J.B."/>
            <person name="Sun H."/>
            <person name="Kurtzman C.P."/>
            <person name="Blackwell M."/>
            <person name="Grigoriev I.V."/>
            <person name="Jeffries T.W."/>
        </authorList>
    </citation>
    <scope>NUCLEOTIDE SEQUENCE [LARGE SCALE GENOMIC DNA]</scope>
    <source>
        <strain evidence="2">NRRL Y-1626</strain>
    </source>
</reference>
<keyword evidence="2" id="KW-1185">Reference proteome</keyword>
<dbReference type="SUPFAM" id="SSF64263">
    <property type="entry name" value="Prokaryotic ribosomal protein L17"/>
    <property type="match status" value="1"/>
</dbReference>
<comment type="caution">
    <text evidence="1">The sequence shown here is derived from an EMBL/GenBank/DDBJ whole genome shotgun (WGS) entry which is preliminary data.</text>
</comment>
<organism evidence="1 2">
    <name type="scientific">Hanseniaspora valbyensis NRRL Y-1626</name>
    <dbReference type="NCBI Taxonomy" id="766949"/>
    <lineage>
        <taxon>Eukaryota</taxon>
        <taxon>Fungi</taxon>
        <taxon>Dikarya</taxon>
        <taxon>Ascomycota</taxon>
        <taxon>Saccharomycotina</taxon>
        <taxon>Saccharomycetes</taxon>
        <taxon>Saccharomycodales</taxon>
        <taxon>Saccharomycodaceae</taxon>
        <taxon>Hanseniaspora</taxon>
    </lineage>
</organism>
<dbReference type="AlphaFoldDB" id="A0A1B7T8X1"/>
<dbReference type="Gene3D" id="3.90.1030.10">
    <property type="entry name" value="Ribosomal protein L17"/>
    <property type="match status" value="1"/>
</dbReference>